<reference evidence="2 3" key="1">
    <citation type="submission" date="2017-03" db="EMBL/GenBank/DDBJ databases">
        <title>Paenibacillus larvae genome sequencing.</title>
        <authorList>
            <person name="Dingman D.W."/>
        </authorList>
    </citation>
    <scope>NUCLEOTIDE SEQUENCE [LARGE SCALE GENOMIC DNA]</scope>
    <source>
        <strain evidence="2 3">SAG 10367</strain>
    </source>
</reference>
<dbReference type="Proteomes" id="UP000192727">
    <property type="component" value="Chromosome"/>
</dbReference>
<name>A0A1V0UYM1_9BACL</name>
<evidence type="ECO:0000313" key="3">
    <source>
        <dbReference type="Proteomes" id="UP000192727"/>
    </source>
</evidence>
<dbReference type="RefSeq" id="WP_083041426.1">
    <property type="nucleotide sequence ID" value="NZ_CP020557.1"/>
</dbReference>
<accession>A0A1V0UYM1</accession>
<organism evidence="2 3">
    <name type="scientific">Paenibacillus larvae subsp. pulvifaciens</name>
    <dbReference type="NCBI Taxonomy" id="1477"/>
    <lineage>
        <taxon>Bacteria</taxon>
        <taxon>Bacillati</taxon>
        <taxon>Bacillota</taxon>
        <taxon>Bacilli</taxon>
        <taxon>Bacillales</taxon>
        <taxon>Paenibacillaceae</taxon>
        <taxon>Paenibacillus</taxon>
    </lineage>
</organism>
<dbReference type="EMBL" id="CP020557">
    <property type="protein sequence ID" value="ARF70219.1"/>
    <property type="molecule type" value="Genomic_DNA"/>
</dbReference>
<protein>
    <submittedName>
        <fullName evidence="2">Small-conductance mechanosensitive channel</fullName>
    </submittedName>
</protein>
<gene>
    <name evidence="2" type="ORF">B7C51_23790</name>
</gene>
<evidence type="ECO:0000313" key="2">
    <source>
        <dbReference type="EMBL" id="ARF70219.1"/>
    </source>
</evidence>
<dbReference type="AlphaFoldDB" id="A0A1V0UYM1"/>
<sequence length="239" mass="26703">MRKGILSLFLIASLSFTLSTSVFAENNSTPAMKNSAESLPSSYLLKYKGKFRSFDQVYAAFGQEVRPMTNAEKAKGEYAYSVQTPDELAALLSYMKDQKELAESQVQTVYMDKESRSLNTLTKSLNSRENIKTETFEENIYDNYLYWIKGYVTIDYVPRSGKITKTTSRSALLGVTYGHTWKPETPRISVLSDIKRQVIFEGVVTTNIVAGGIGEVISTDVSHTMIVQSVPTIEGPIKN</sequence>
<evidence type="ECO:0000256" key="1">
    <source>
        <dbReference type="SAM" id="SignalP"/>
    </source>
</evidence>
<proteinExistence type="predicted"/>
<keyword evidence="1" id="KW-0732">Signal</keyword>
<feature type="signal peptide" evidence="1">
    <location>
        <begin position="1"/>
        <end position="24"/>
    </location>
</feature>
<feature type="chain" id="PRO_5012572709" evidence="1">
    <location>
        <begin position="25"/>
        <end position="239"/>
    </location>
</feature>